<sequence length="193" mass="19180">MDGSGRGDGGEPVTELAEIVVTEPLDLTGVRELGTVIDSILALGPARLVIDVSACPHVDAAGIGLLLDTHRRMWRIGGRLALRNPTPRIRRLLQVARVDQVFHVLDAPSSPAPADPVSSGPAAPPTAPPGPASAGPAPAAPVTAGPPAGPALAGSGGPALGGSGGRAGDVPRAVAATRAARGRARVVVPVHAR</sequence>
<dbReference type="Gene3D" id="3.30.750.24">
    <property type="entry name" value="STAS domain"/>
    <property type="match status" value="1"/>
</dbReference>
<evidence type="ECO:0000259" key="2">
    <source>
        <dbReference type="PROSITE" id="PS50801"/>
    </source>
</evidence>
<evidence type="ECO:0000313" key="4">
    <source>
        <dbReference type="Proteomes" id="UP001219605"/>
    </source>
</evidence>
<accession>A0ABY7ZKK4</accession>
<dbReference type="Pfam" id="PF13466">
    <property type="entry name" value="STAS_2"/>
    <property type="match status" value="1"/>
</dbReference>
<feature type="domain" description="STAS" evidence="2">
    <location>
        <begin position="19"/>
        <end position="100"/>
    </location>
</feature>
<evidence type="ECO:0000313" key="3">
    <source>
        <dbReference type="EMBL" id="WDZ82628.1"/>
    </source>
</evidence>
<gene>
    <name evidence="3" type="ORF">PVK37_19355</name>
</gene>
<feature type="compositionally biased region" description="Pro residues" evidence="1">
    <location>
        <begin position="122"/>
        <end position="131"/>
    </location>
</feature>
<dbReference type="PANTHER" id="PTHR33495:SF2">
    <property type="entry name" value="ANTI-SIGMA FACTOR ANTAGONIST TM_1081-RELATED"/>
    <property type="match status" value="1"/>
</dbReference>
<proteinExistence type="predicted"/>
<dbReference type="PROSITE" id="PS50801">
    <property type="entry name" value="STAS"/>
    <property type="match status" value="1"/>
</dbReference>
<dbReference type="RefSeq" id="WP_275028900.1">
    <property type="nucleotide sequence ID" value="NZ_CP118615.1"/>
</dbReference>
<evidence type="ECO:0000256" key="1">
    <source>
        <dbReference type="SAM" id="MobiDB-lite"/>
    </source>
</evidence>
<protein>
    <submittedName>
        <fullName evidence="3">STAS domain-containing protein</fullName>
    </submittedName>
</protein>
<feature type="compositionally biased region" description="Low complexity" evidence="1">
    <location>
        <begin position="168"/>
        <end position="193"/>
    </location>
</feature>
<dbReference type="InterPro" id="IPR002645">
    <property type="entry name" value="STAS_dom"/>
</dbReference>
<dbReference type="InterPro" id="IPR058548">
    <property type="entry name" value="MlaB-like_STAS"/>
</dbReference>
<reference evidence="3 4" key="1">
    <citation type="submission" date="2023-02" db="EMBL/GenBank/DDBJ databases">
        <authorList>
            <person name="Mo P."/>
        </authorList>
    </citation>
    <scope>NUCLEOTIDE SEQUENCE [LARGE SCALE GENOMIC DNA]</scope>
    <source>
        <strain evidence="3 4">HUAS 3</strain>
    </source>
</reference>
<keyword evidence="4" id="KW-1185">Reference proteome</keyword>
<feature type="compositionally biased region" description="Gly residues" evidence="1">
    <location>
        <begin position="154"/>
        <end position="167"/>
    </location>
</feature>
<dbReference type="PANTHER" id="PTHR33495">
    <property type="entry name" value="ANTI-SIGMA FACTOR ANTAGONIST TM_1081-RELATED-RELATED"/>
    <property type="match status" value="1"/>
</dbReference>
<dbReference type="CDD" id="cd07043">
    <property type="entry name" value="STAS_anti-anti-sigma_factors"/>
    <property type="match status" value="1"/>
</dbReference>
<dbReference type="InterPro" id="IPR036513">
    <property type="entry name" value="STAS_dom_sf"/>
</dbReference>
<feature type="compositionally biased region" description="Low complexity" evidence="1">
    <location>
        <begin position="132"/>
        <end position="153"/>
    </location>
</feature>
<name>A0ABY7ZKK4_9ACTN</name>
<organism evidence="3 4">
    <name type="scientific">Micromonospora cathayae</name>
    <dbReference type="NCBI Taxonomy" id="3028804"/>
    <lineage>
        <taxon>Bacteria</taxon>
        <taxon>Bacillati</taxon>
        <taxon>Actinomycetota</taxon>
        <taxon>Actinomycetes</taxon>
        <taxon>Micromonosporales</taxon>
        <taxon>Micromonosporaceae</taxon>
        <taxon>Micromonospora</taxon>
    </lineage>
</organism>
<dbReference type="Proteomes" id="UP001219605">
    <property type="component" value="Chromosome"/>
</dbReference>
<dbReference type="SUPFAM" id="SSF52091">
    <property type="entry name" value="SpoIIaa-like"/>
    <property type="match status" value="1"/>
</dbReference>
<dbReference type="EMBL" id="CP118615">
    <property type="protein sequence ID" value="WDZ82628.1"/>
    <property type="molecule type" value="Genomic_DNA"/>
</dbReference>
<feature type="region of interest" description="Disordered" evidence="1">
    <location>
        <begin position="107"/>
        <end position="193"/>
    </location>
</feature>